<dbReference type="PANTHER" id="PTHR46300:SF2">
    <property type="entry name" value="CYTOCHROME P450 MONOOXYGENASE ALNH-RELATED"/>
    <property type="match status" value="1"/>
</dbReference>
<evidence type="ECO:0000256" key="5">
    <source>
        <dbReference type="ARBA" id="ARBA00022617"/>
    </source>
</evidence>
<feature type="binding site" description="axial binding residue" evidence="14">
    <location>
        <position position="424"/>
    </location>
    <ligand>
        <name>heme</name>
        <dbReference type="ChEBI" id="CHEBI:30413"/>
    </ligand>
    <ligandPart>
        <name>Fe</name>
        <dbReference type="ChEBI" id="CHEBI:18248"/>
    </ligandPart>
</feature>
<keyword evidence="11 15" id="KW-0503">Monooxygenase</keyword>
<keyword evidence="17" id="KW-1185">Reference proteome</keyword>
<gene>
    <name evidence="16" type="ORF">D9756_011369</name>
</gene>
<comment type="cofactor">
    <cofactor evidence="1 14">
        <name>heme</name>
        <dbReference type="ChEBI" id="CHEBI:30413"/>
    </cofactor>
</comment>
<evidence type="ECO:0000256" key="15">
    <source>
        <dbReference type="RuleBase" id="RU000461"/>
    </source>
</evidence>
<keyword evidence="10 14" id="KW-0408">Iron</keyword>
<accession>A0A8H5FP81</accession>
<dbReference type="PRINTS" id="PR00463">
    <property type="entry name" value="EP450I"/>
</dbReference>
<evidence type="ECO:0000256" key="11">
    <source>
        <dbReference type="ARBA" id="ARBA00023033"/>
    </source>
</evidence>
<comment type="caution">
    <text evidence="16">The sequence shown here is derived from an EMBL/GenBank/DDBJ whole genome shotgun (WGS) entry which is preliminary data.</text>
</comment>
<proteinExistence type="inferred from homology"/>
<dbReference type="SUPFAM" id="SSF48264">
    <property type="entry name" value="Cytochrome P450"/>
    <property type="match status" value="1"/>
</dbReference>
<protein>
    <recommendedName>
        <fullName evidence="18">Cytochrome P450</fullName>
    </recommendedName>
</protein>
<reference evidence="16 17" key="1">
    <citation type="journal article" date="2020" name="ISME J.">
        <title>Uncovering the hidden diversity of litter-decomposition mechanisms in mushroom-forming fungi.</title>
        <authorList>
            <person name="Floudas D."/>
            <person name="Bentzer J."/>
            <person name="Ahren D."/>
            <person name="Johansson T."/>
            <person name="Persson P."/>
            <person name="Tunlid A."/>
        </authorList>
    </citation>
    <scope>NUCLEOTIDE SEQUENCE [LARGE SCALE GENOMIC DNA]</scope>
    <source>
        <strain evidence="16 17">CBS 146.42</strain>
    </source>
</reference>
<dbReference type="Gene3D" id="1.10.630.10">
    <property type="entry name" value="Cytochrome P450"/>
    <property type="match status" value="2"/>
</dbReference>
<dbReference type="EMBL" id="JAACJO010000063">
    <property type="protein sequence ID" value="KAF5344515.1"/>
    <property type="molecule type" value="Genomic_DNA"/>
</dbReference>
<dbReference type="GO" id="GO:0005506">
    <property type="term" value="F:iron ion binding"/>
    <property type="evidence" value="ECO:0007669"/>
    <property type="project" value="InterPro"/>
</dbReference>
<dbReference type="InterPro" id="IPR001128">
    <property type="entry name" value="Cyt_P450"/>
</dbReference>
<keyword evidence="5 14" id="KW-0349">Heme</keyword>
<dbReference type="InterPro" id="IPR050364">
    <property type="entry name" value="Cytochrome_P450_fung"/>
</dbReference>
<comment type="subcellular location">
    <subcellularLocation>
        <location evidence="2">Membrane</location>
        <topology evidence="2">Single-pass membrane protein</topology>
    </subcellularLocation>
</comment>
<evidence type="ECO:0000256" key="10">
    <source>
        <dbReference type="ARBA" id="ARBA00023004"/>
    </source>
</evidence>
<keyword evidence="12" id="KW-0472">Membrane</keyword>
<evidence type="ECO:0000256" key="12">
    <source>
        <dbReference type="ARBA" id="ARBA00023136"/>
    </source>
</evidence>
<dbReference type="GO" id="GO:0020037">
    <property type="term" value="F:heme binding"/>
    <property type="evidence" value="ECO:0007669"/>
    <property type="project" value="InterPro"/>
</dbReference>
<evidence type="ECO:0000256" key="1">
    <source>
        <dbReference type="ARBA" id="ARBA00001971"/>
    </source>
</evidence>
<dbReference type="GO" id="GO:0016705">
    <property type="term" value="F:oxidoreductase activity, acting on paired donors, with incorporation or reduction of molecular oxygen"/>
    <property type="evidence" value="ECO:0007669"/>
    <property type="project" value="InterPro"/>
</dbReference>
<dbReference type="PROSITE" id="PS00086">
    <property type="entry name" value="CYTOCHROME_P450"/>
    <property type="match status" value="1"/>
</dbReference>
<dbReference type="GO" id="GO:0016020">
    <property type="term" value="C:membrane"/>
    <property type="evidence" value="ECO:0007669"/>
    <property type="project" value="UniProtKB-SubCell"/>
</dbReference>
<comment type="similarity">
    <text evidence="4 15">Belongs to the cytochrome P450 family.</text>
</comment>
<dbReference type="PANTHER" id="PTHR46300">
    <property type="entry name" value="P450, PUTATIVE (EUROFUNG)-RELATED-RELATED"/>
    <property type="match status" value="1"/>
</dbReference>
<keyword evidence="13" id="KW-0325">Glycoprotein</keyword>
<dbReference type="Proteomes" id="UP000559027">
    <property type="component" value="Unassembled WGS sequence"/>
</dbReference>
<evidence type="ECO:0000256" key="7">
    <source>
        <dbReference type="ARBA" id="ARBA00022723"/>
    </source>
</evidence>
<evidence type="ECO:0000256" key="6">
    <source>
        <dbReference type="ARBA" id="ARBA00022692"/>
    </source>
</evidence>
<evidence type="ECO:0000256" key="4">
    <source>
        <dbReference type="ARBA" id="ARBA00010617"/>
    </source>
</evidence>
<dbReference type="InterPro" id="IPR017972">
    <property type="entry name" value="Cyt_P450_CS"/>
</dbReference>
<name>A0A8H5FP81_9AGAR</name>
<dbReference type="InterPro" id="IPR036396">
    <property type="entry name" value="Cyt_P450_sf"/>
</dbReference>
<keyword evidence="8" id="KW-1133">Transmembrane helix</keyword>
<evidence type="ECO:0000256" key="14">
    <source>
        <dbReference type="PIRSR" id="PIRSR602401-1"/>
    </source>
</evidence>
<evidence type="ECO:0000256" key="3">
    <source>
        <dbReference type="ARBA" id="ARBA00005179"/>
    </source>
</evidence>
<dbReference type="AlphaFoldDB" id="A0A8H5FP81"/>
<dbReference type="Pfam" id="PF00067">
    <property type="entry name" value="p450"/>
    <property type="match status" value="3"/>
</dbReference>
<evidence type="ECO:0000313" key="16">
    <source>
        <dbReference type="EMBL" id="KAF5344515.1"/>
    </source>
</evidence>
<evidence type="ECO:0000256" key="13">
    <source>
        <dbReference type="ARBA" id="ARBA00023180"/>
    </source>
</evidence>
<keyword evidence="7 14" id="KW-0479">Metal-binding</keyword>
<dbReference type="InterPro" id="IPR002401">
    <property type="entry name" value="Cyt_P450_E_grp-I"/>
</dbReference>
<dbReference type="OrthoDB" id="2789670at2759"/>
<evidence type="ECO:0008006" key="18">
    <source>
        <dbReference type="Google" id="ProtNLM"/>
    </source>
</evidence>
<evidence type="ECO:0000313" key="17">
    <source>
        <dbReference type="Proteomes" id="UP000559027"/>
    </source>
</evidence>
<organism evidence="16 17">
    <name type="scientific">Leucocoprinus leucothites</name>
    <dbReference type="NCBI Taxonomy" id="201217"/>
    <lineage>
        <taxon>Eukaryota</taxon>
        <taxon>Fungi</taxon>
        <taxon>Dikarya</taxon>
        <taxon>Basidiomycota</taxon>
        <taxon>Agaricomycotina</taxon>
        <taxon>Agaricomycetes</taxon>
        <taxon>Agaricomycetidae</taxon>
        <taxon>Agaricales</taxon>
        <taxon>Agaricineae</taxon>
        <taxon>Agaricaceae</taxon>
        <taxon>Leucocoprinus</taxon>
    </lineage>
</organism>
<evidence type="ECO:0000256" key="2">
    <source>
        <dbReference type="ARBA" id="ARBA00004167"/>
    </source>
</evidence>
<comment type="pathway">
    <text evidence="3">Secondary metabolite biosynthesis.</text>
</comment>
<dbReference type="GO" id="GO:0004497">
    <property type="term" value="F:monooxygenase activity"/>
    <property type="evidence" value="ECO:0007669"/>
    <property type="project" value="UniProtKB-KW"/>
</dbReference>
<keyword evidence="9 15" id="KW-0560">Oxidoreductase</keyword>
<keyword evidence="6" id="KW-0812">Transmembrane</keyword>
<evidence type="ECO:0000256" key="9">
    <source>
        <dbReference type="ARBA" id="ARBA00023002"/>
    </source>
</evidence>
<sequence length="501" mass="56356">MSKLSSWEFGAVVGALIAAGYLYRTRQPGPYPLPPGPKKLPLIGNLLDMPSTYAWKVWAEWGKIYNTDILHLEVPGQSIIILNSYDAAKELLERRSAIYSSRPASVMLQELSGFGFPVCLMPYGELWRARRRLFKKHFNLSNSSVLHQPQEAKYLHRLLHQLLERQNELISLLNQHSSILYLPTWVPGTKFHKVAAKSRAHASKLRDGIFENAYKKWSTRNNPNPSFVSLCLENYANEDDEEYMSALKDVAGNVYMGKSPASDSTCAAMETFILAMTCYPEIQKRAQRELDEVVGRIVYHLTPMSRTCRISRQSSKRLFDGNLSSLEVSNAPLQPEPHNQTIPVLYIQGVPHTSTAADVYKGYCIPSGSTVFFNTWAMLNDENDYPNPQEFRPERFLTSDGKLRRDDGVRDPADIIFGFGRRVCPGVHIGISVIWMTAASLLTVFDIEKALDADGHPITPSCEYDSGAVSHPLPFDCTIKPRSREAVRLVQEINEAAEGTD</sequence>
<evidence type="ECO:0000256" key="8">
    <source>
        <dbReference type="ARBA" id="ARBA00022989"/>
    </source>
</evidence>